<name>A0ABQ2RVJ0_9DEIO</name>
<organism evidence="2 3">
    <name type="scientific">Deinococcus seoulensis</name>
    <dbReference type="NCBI Taxonomy" id="1837379"/>
    <lineage>
        <taxon>Bacteria</taxon>
        <taxon>Thermotogati</taxon>
        <taxon>Deinococcota</taxon>
        <taxon>Deinococci</taxon>
        <taxon>Deinococcales</taxon>
        <taxon>Deinococcaceae</taxon>
        <taxon>Deinococcus</taxon>
    </lineage>
</organism>
<evidence type="ECO:0000256" key="1">
    <source>
        <dbReference type="SAM" id="MobiDB-lite"/>
    </source>
</evidence>
<sequence>MALAIRDSTGLSAKQTAVRMRDWPDPSGRSPLGPIRPGHGPDKAVDARFPETYPGAMGAVRVTPGDRERMGPPELQAPVRILPFHSKPANRFTGIMLSA</sequence>
<dbReference type="EMBL" id="BMQM01000015">
    <property type="protein sequence ID" value="GGR61109.1"/>
    <property type="molecule type" value="Genomic_DNA"/>
</dbReference>
<reference evidence="3" key="1">
    <citation type="journal article" date="2019" name="Int. J. Syst. Evol. Microbiol.">
        <title>The Global Catalogue of Microorganisms (GCM) 10K type strain sequencing project: providing services to taxonomists for standard genome sequencing and annotation.</title>
        <authorList>
            <consortium name="The Broad Institute Genomics Platform"/>
            <consortium name="The Broad Institute Genome Sequencing Center for Infectious Disease"/>
            <person name="Wu L."/>
            <person name="Ma J."/>
        </authorList>
    </citation>
    <scope>NUCLEOTIDE SEQUENCE [LARGE SCALE GENOMIC DNA]</scope>
    <source>
        <strain evidence="3">JCM 31404</strain>
    </source>
</reference>
<protein>
    <submittedName>
        <fullName evidence="2">Uncharacterized protein</fullName>
    </submittedName>
</protein>
<feature type="region of interest" description="Disordered" evidence="1">
    <location>
        <begin position="1"/>
        <end position="76"/>
    </location>
</feature>
<comment type="caution">
    <text evidence="2">The sequence shown here is derived from an EMBL/GenBank/DDBJ whole genome shotgun (WGS) entry which is preliminary data.</text>
</comment>
<evidence type="ECO:0000313" key="2">
    <source>
        <dbReference type="EMBL" id="GGR61109.1"/>
    </source>
</evidence>
<gene>
    <name evidence="2" type="ORF">GCM10008959_23760</name>
</gene>
<feature type="compositionally biased region" description="Basic and acidic residues" evidence="1">
    <location>
        <begin position="39"/>
        <end position="49"/>
    </location>
</feature>
<dbReference type="Proteomes" id="UP000634308">
    <property type="component" value="Unassembled WGS sequence"/>
</dbReference>
<keyword evidence="3" id="KW-1185">Reference proteome</keyword>
<accession>A0ABQ2RVJ0</accession>
<proteinExistence type="predicted"/>
<evidence type="ECO:0000313" key="3">
    <source>
        <dbReference type="Proteomes" id="UP000634308"/>
    </source>
</evidence>